<gene>
    <name evidence="9" type="ORF">SLS56_001637</name>
</gene>
<dbReference type="PANTHER" id="PTHR33048:SF149">
    <property type="entry name" value="UBID FAMILY DECARBOXYLASE"/>
    <property type="match status" value="1"/>
</dbReference>
<sequence>MGLPLKEESWIWYSLVIFVAAARFASRILLFRGDVRKLQVDDWIMACAICSYTTFIVTINIVAFTESNLLPPGFDLDSLTSSDISERRFGSKLVLVVEQCQCVTVWAVKACLLIMYYRLTIALKENVAVKILSVYVTFGFVFMEIFYFGVWCRPFSNYWAVPTPNTQCNAATNHLITNAVFNISSDLFLLILALQMIIRSRLPLHRKLVLSLIFGLGVFVILASILNKYYSFTNPFGTAWTYWYTRESSTSLLVANLPYTWTLLRRLFNLKSFDGRSSNTNSNTNNGTHFTYHTNRTARARHTSIQPNTLNGTAISPPPPSAATTPNGKLWRRSDSHTPTIRSSVDYNNRRHSGAPTANSNFDSGRSSGTRSENMLLKTYPHNHEIYGRADQEALGIEPWDFGIDLGGSVAEDEEDDYKNDKRDGARLFKDAYADIDASRLGLDSAHKNAAELAELERALLRPERWDTLDEEAAIGGDGTATSSTAAAAAPESPPPKSSPRSRPSSPLRPTTTTTPPRSPPRSLVGE</sequence>
<keyword evidence="2 7" id="KW-0812">Transmembrane</keyword>
<dbReference type="EMBL" id="JAJVDC020000010">
    <property type="protein sequence ID" value="KAL1635584.1"/>
    <property type="molecule type" value="Genomic_DNA"/>
</dbReference>
<feature type="transmembrane region" description="Helical" evidence="7">
    <location>
        <begin position="12"/>
        <end position="31"/>
    </location>
</feature>
<evidence type="ECO:0000313" key="10">
    <source>
        <dbReference type="Proteomes" id="UP001521116"/>
    </source>
</evidence>
<dbReference type="Proteomes" id="UP001521116">
    <property type="component" value="Unassembled WGS sequence"/>
</dbReference>
<reference evidence="9 10" key="1">
    <citation type="submission" date="2024-02" db="EMBL/GenBank/DDBJ databases">
        <title>De novo assembly and annotation of 12 fungi associated with fruit tree decline syndrome in Ontario, Canada.</title>
        <authorList>
            <person name="Sulman M."/>
            <person name="Ellouze W."/>
            <person name="Ilyukhin E."/>
        </authorList>
    </citation>
    <scope>NUCLEOTIDE SEQUENCE [LARGE SCALE GENOMIC DNA]</scope>
    <source>
        <strain evidence="9 10">M1-105</strain>
    </source>
</reference>
<protein>
    <recommendedName>
        <fullName evidence="8">Rhodopsin domain-containing protein</fullName>
    </recommendedName>
</protein>
<proteinExistence type="inferred from homology"/>
<evidence type="ECO:0000256" key="7">
    <source>
        <dbReference type="SAM" id="Phobius"/>
    </source>
</evidence>
<evidence type="ECO:0000313" key="9">
    <source>
        <dbReference type="EMBL" id="KAL1635584.1"/>
    </source>
</evidence>
<feature type="compositionally biased region" description="Polar residues" evidence="6">
    <location>
        <begin position="356"/>
        <end position="372"/>
    </location>
</feature>
<evidence type="ECO:0000259" key="8">
    <source>
        <dbReference type="Pfam" id="PF20684"/>
    </source>
</evidence>
<keyword evidence="10" id="KW-1185">Reference proteome</keyword>
<evidence type="ECO:0000256" key="5">
    <source>
        <dbReference type="ARBA" id="ARBA00038359"/>
    </source>
</evidence>
<feature type="transmembrane region" description="Helical" evidence="7">
    <location>
        <begin position="179"/>
        <end position="197"/>
    </location>
</feature>
<name>A0ABR3T7N6_9PEZI</name>
<feature type="compositionally biased region" description="Low complexity" evidence="6">
    <location>
        <begin position="499"/>
        <end position="516"/>
    </location>
</feature>
<feature type="transmembrane region" description="Helical" evidence="7">
    <location>
        <begin position="209"/>
        <end position="230"/>
    </location>
</feature>
<feature type="transmembrane region" description="Helical" evidence="7">
    <location>
        <begin position="43"/>
        <end position="64"/>
    </location>
</feature>
<comment type="subcellular location">
    <subcellularLocation>
        <location evidence="1">Membrane</location>
        <topology evidence="1">Multi-pass membrane protein</topology>
    </subcellularLocation>
</comment>
<dbReference type="InterPro" id="IPR049326">
    <property type="entry name" value="Rhodopsin_dom_fungi"/>
</dbReference>
<comment type="similarity">
    <text evidence="5">Belongs to the SAT4 family.</text>
</comment>
<feature type="region of interest" description="Disordered" evidence="6">
    <location>
        <begin position="469"/>
        <end position="527"/>
    </location>
</feature>
<keyword evidence="3 7" id="KW-1133">Transmembrane helix</keyword>
<evidence type="ECO:0000256" key="1">
    <source>
        <dbReference type="ARBA" id="ARBA00004141"/>
    </source>
</evidence>
<evidence type="ECO:0000256" key="4">
    <source>
        <dbReference type="ARBA" id="ARBA00023136"/>
    </source>
</evidence>
<feature type="domain" description="Rhodopsin" evidence="8">
    <location>
        <begin position="23"/>
        <end position="266"/>
    </location>
</feature>
<feature type="transmembrane region" description="Helical" evidence="7">
    <location>
        <begin position="93"/>
        <end position="115"/>
    </location>
</feature>
<feature type="compositionally biased region" description="Low complexity" evidence="6">
    <location>
        <begin position="480"/>
        <end position="491"/>
    </location>
</feature>
<evidence type="ECO:0000256" key="3">
    <source>
        <dbReference type="ARBA" id="ARBA00022989"/>
    </source>
</evidence>
<accession>A0ABR3T7N6</accession>
<feature type="compositionally biased region" description="Polar residues" evidence="6">
    <location>
        <begin position="337"/>
        <end position="347"/>
    </location>
</feature>
<evidence type="ECO:0000256" key="6">
    <source>
        <dbReference type="SAM" id="MobiDB-lite"/>
    </source>
</evidence>
<keyword evidence="4 7" id="KW-0472">Membrane</keyword>
<feature type="region of interest" description="Disordered" evidence="6">
    <location>
        <begin position="309"/>
        <end position="372"/>
    </location>
</feature>
<comment type="caution">
    <text evidence="9">The sequence shown here is derived from an EMBL/GenBank/DDBJ whole genome shotgun (WGS) entry which is preliminary data.</text>
</comment>
<dbReference type="InterPro" id="IPR052337">
    <property type="entry name" value="SAT4-like"/>
</dbReference>
<feature type="transmembrane region" description="Helical" evidence="7">
    <location>
        <begin position="127"/>
        <end position="150"/>
    </location>
</feature>
<dbReference type="Pfam" id="PF20684">
    <property type="entry name" value="Fung_rhodopsin"/>
    <property type="match status" value="1"/>
</dbReference>
<dbReference type="PANTHER" id="PTHR33048">
    <property type="entry name" value="PTH11-LIKE INTEGRAL MEMBRANE PROTEIN (AFU_ORTHOLOGUE AFUA_5G11245)"/>
    <property type="match status" value="1"/>
</dbReference>
<evidence type="ECO:0000256" key="2">
    <source>
        <dbReference type="ARBA" id="ARBA00022692"/>
    </source>
</evidence>
<organism evidence="9 10">
    <name type="scientific">Neofusicoccum ribis</name>
    <dbReference type="NCBI Taxonomy" id="45134"/>
    <lineage>
        <taxon>Eukaryota</taxon>
        <taxon>Fungi</taxon>
        <taxon>Dikarya</taxon>
        <taxon>Ascomycota</taxon>
        <taxon>Pezizomycotina</taxon>
        <taxon>Dothideomycetes</taxon>
        <taxon>Dothideomycetes incertae sedis</taxon>
        <taxon>Botryosphaeriales</taxon>
        <taxon>Botryosphaeriaceae</taxon>
        <taxon>Neofusicoccum</taxon>
    </lineage>
</organism>